<dbReference type="GO" id="GO:0016757">
    <property type="term" value="F:glycosyltransferase activity"/>
    <property type="evidence" value="ECO:0007669"/>
    <property type="project" value="UniProtKB-KW"/>
</dbReference>
<protein>
    <submittedName>
        <fullName evidence="9">Glycosyl transferase</fullName>
    </submittedName>
</protein>
<keyword evidence="3 9" id="KW-0808">Transferase</keyword>
<evidence type="ECO:0000256" key="1">
    <source>
        <dbReference type="ARBA" id="ARBA00004141"/>
    </source>
</evidence>
<keyword evidence="2" id="KW-0328">Glycosyltransferase</keyword>
<organism evidence="9 10">
    <name type="scientific">Corynebacterium epidermidicanis</name>
    <dbReference type="NCBI Taxonomy" id="1050174"/>
    <lineage>
        <taxon>Bacteria</taxon>
        <taxon>Bacillati</taxon>
        <taxon>Actinomycetota</taxon>
        <taxon>Actinomycetes</taxon>
        <taxon>Mycobacteriales</taxon>
        <taxon>Corynebacteriaceae</taxon>
        <taxon>Corynebacterium</taxon>
    </lineage>
</organism>
<keyword evidence="5 8" id="KW-1133">Transmembrane helix</keyword>
<feature type="transmembrane region" description="Helical" evidence="8">
    <location>
        <begin position="351"/>
        <end position="373"/>
    </location>
</feature>
<keyword evidence="4 8" id="KW-0812">Transmembrane</keyword>
<dbReference type="PANTHER" id="PTHR43867:SF2">
    <property type="entry name" value="CELLULOSE SYNTHASE CATALYTIC SUBUNIT A [UDP-FORMING]"/>
    <property type="match status" value="1"/>
</dbReference>
<dbReference type="InterPro" id="IPR050321">
    <property type="entry name" value="Glycosyltr_2/OpgH_subfam"/>
</dbReference>
<dbReference type="KEGG" id="cei:CEPID_02710"/>
<dbReference type="EMBL" id="CP011541">
    <property type="protein sequence ID" value="AKK02422.1"/>
    <property type="molecule type" value="Genomic_DNA"/>
</dbReference>
<dbReference type="Gene3D" id="3.90.550.10">
    <property type="entry name" value="Spore Coat Polysaccharide Biosynthesis Protein SpsA, Chain A"/>
    <property type="match status" value="1"/>
</dbReference>
<evidence type="ECO:0000256" key="5">
    <source>
        <dbReference type="ARBA" id="ARBA00022989"/>
    </source>
</evidence>
<name>A0A0G3GU82_9CORY</name>
<gene>
    <name evidence="9" type="ORF">CEPID_02710</name>
</gene>
<dbReference type="Proteomes" id="UP000035368">
    <property type="component" value="Chromosome"/>
</dbReference>
<dbReference type="SUPFAM" id="SSF53448">
    <property type="entry name" value="Nucleotide-diphospho-sugar transferases"/>
    <property type="match status" value="1"/>
</dbReference>
<sequence>MVSFRGEIYDIVLLVSVAAIVLSLAYLAMLLVLSRVKKPKWRPRNYDSWTGTTPEIVFVMPCLNEATVVGASLQRLLAMDYPRLSIVVIDDGSDDGTGDIVKQVADPRVHLFQRTLPNARKGKGKALNDAFQFIYDGGINPHIDPENTILVVVDADGRMDRRSLDYVIPAFDDPMLAGVQIGVRINNRVSNMLARMQDLEFVLYTEVFQRGRVKLNSVGLGGNGQFVRLSALRLLGRDPWSDSLTEDLDLGIRLHLLGFRLDYCPEVAVHQQGLEDLGRWIRQRTRWFQGYLQGWNQVANILVRLWGTARIDLFWTIASPILLLCVTFFTASFLVWLVAFGIGFARGTAHFGWQFLVIYLLAFGPTLVLSFLYRKNEPQLGIVKALLLGHAYVFYAQLWGIAGWKAVWNQLRGRTGWAKTERVAEVPEAETPELEAERQPALEPGPIPQPLPDARATHLHKEH</sequence>
<evidence type="ECO:0000256" key="3">
    <source>
        <dbReference type="ARBA" id="ARBA00022679"/>
    </source>
</evidence>
<comment type="subcellular location">
    <subcellularLocation>
        <location evidence="1">Membrane</location>
        <topology evidence="1">Multi-pass membrane protein</topology>
    </subcellularLocation>
</comment>
<keyword evidence="10" id="KW-1185">Reference proteome</keyword>
<reference evidence="9 10" key="1">
    <citation type="submission" date="2015-05" db="EMBL/GenBank/DDBJ databases">
        <title>Complete genome sequence of Corynebacterium epidermidicanis DSM 45586, isolated from the skin of a dog suffering from pruritus.</title>
        <authorList>
            <person name="Ruckert C."/>
            <person name="Albersmeier A."/>
            <person name="Winkler A."/>
            <person name="Tauch A."/>
        </authorList>
    </citation>
    <scope>NUCLEOTIDE SEQUENCE [LARGE SCALE GENOMIC DNA]</scope>
    <source>
        <strain evidence="9 10">DSM 45586</strain>
    </source>
</reference>
<dbReference type="InterPro" id="IPR029044">
    <property type="entry name" value="Nucleotide-diphossugar_trans"/>
</dbReference>
<dbReference type="OrthoDB" id="7431422at2"/>
<dbReference type="AlphaFoldDB" id="A0A0G3GU82"/>
<evidence type="ECO:0000256" key="4">
    <source>
        <dbReference type="ARBA" id="ARBA00022692"/>
    </source>
</evidence>
<keyword evidence="6 8" id="KW-0472">Membrane</keyword>
<dbReference type="PATRIC" id="fig|1050174.4.peg.549"/>
<evidence type="ECO:0000313" key="9">
    <source>
        <dbReference type="EMBL" id="AKK02422.1"/>
    </source>
</evidence>
<accession>A0A0G3GU82</accession>
<dbReference type="RefSeq" id="WP_052843319.1">
    <property type="nucleotide sequence ID" value="NZ_CP011541.1"/>
</dbReference>
<feature type="transmembrane region" description="Helical" evidence="8">
    <location>
        <begin position="385"/>
        <end position="404"/>
    </location>
</feature>
<feature type="transmembrane region" description="Helical" evidence="8">
    <location>
        <begin position="313"/>
        <end position="339"/>
    </location>
</feature>
<evidence type="ECO:0000256" key="6">
    <source>
        <dbReference type="ARBA" id="ARBA00023136"/>
    </source>
</evidence>
<evidence type="ECO:0000313" key="10">
    <source>
        <dbReference type="Proteomes" id="UP000035368"/>
    </source>
</evidence>
<dbReference type="GO" id="GO:0016020">
    <property type="term" value="C:membrane"/>
    <property type="evidence" value="ECO:0007669"/>
    <property type="project" value="UniProtKB-SubCell"/>
</dbReference>
<evidence type="ECO:0000256" key="2">
    <source>
        <dbReference type="ARBA" id="ARBA00022676"/>
    </source>
</evidence>
<feature type="transmembrane region" description="Helical" evidence="8">
    <location>
        <begin position="12"/>
        <end position="33"/>
    </location>
</feature>
<dbReference type="PANTHER" id="PTHR43867">
    <property type="entry name" value="CELLULOSE SYNTHASE CATALYTIC SUBUNIT A [UDP-FORMING]"/>
    <property type="match status" value="1"/>
</dbReference>
<dbReference type="Pfam" id="PF13641">
    <property type="entry name" value="Glyco_tranf_2_3"/>
    <property type="match status" value="1"/>
</dbReference>
<proteinExistence type="predicted"/>
<dbReference type="STRING" id="1050174.CEPID_02710"/>
<evidence type="ECO:0000256" key="7">
    <source>
        <dbReference type="SAM" id="MobiDB-lite"/>
    </source>
</evidence>
<evidence type="ECO:0000256" key="8">
    <source>
        <dbReference type="SAM" id="Phobius"/>
    </source>
</evidence>
<feature type="region of interest" description="Disordered" evidence="7">
    <location>
        <begin position="425"/>
        <end position="463"/>
    </location>
</feature>